<feature type="transmembrane region" description="Helical" evidence="1">
    <location>
        <begin position="98"/>
        <end position="117"/>
    </location>
</feature>
<comment type="caution">
    <text evidence="2">The sequence shown here is derived from an EMBL/GenBank/DDBJ whole genome shotgun (WGS) entry which is preliminary data.</text>
</comment>
<reference evidence="2 3" key="1">
    <citation type="submission" date="2020-08" db="EMBL/GenBank/DDBJ databases">
        <title>Genomic Encyclopedia of Type Strains, Phase IV (KMG-V): Genome sequencing to study the core and pangenomes of soil and plant-associated prokaryotes.</title>
        <authorList>
            <person name="Whitman W."/>
        </authorList>
    </citation>
    <scope>NUCLEOTIDE SEQUENCE [LARGE SCALE GENOMIC DNA]</scope>
    <source>
        <strain evidence="2 3">JPY158</strain>
    </source>
</reference>
<proteinExistence type="predicted"/>
<dbReference type="Proteomes" id="UP000592780">
    <property type="component" value="Unassembled WGS sequence"/>
</dbReference>
<feature type="transmembrane region" description="Helical" evidence="1">
    <location>
        <begin position="182"/>
        <end position="202"/>
    </location>
</feature>
<name>A0A7W8Q3G8_PARAM</name>
<feature type="transmembrane region" description="Helical" evidence="1">
    <location>
        <begin position="16"/>
        <end position="44"/>
    </location>
</feature>
<keyword evidence="1" id="KW-0472">Membrane</keyword>
<evidence type="ECO:0000313" key="2">
    <source>
        <dbReference type="EMBL" id="MBB5423019.1"/>
    </source>
</evidence>
<dbReference type="RefSeq" id="WP_157646578.1">
    <property type="nucleotide sequence ID" value="NZ_JACHDD010000002.1"/>
</dbReference>
<feature type="transmembrane region" description="Helical" evidence="1">
    <location>
        <begin position="334"/>
        <end position="357"/>
    </location>
</feature>
<evidence type="ECO:0000313" key="3">
    <source>
        <dbReference type="Proteomes" id="UP000592780"/>
    </source>
</evidence>
<keyword evidence="1" id="KW-1133">Transmembrane helix</keyword>
<protein>
    <submittedName>
        <fullName evidence="2">Putative membrane protein</fullName>
    </submittedName>
</protein>
<feature type="transmembrane region" description="Helical" evidence="1">
    <location>
        <begin position="56"/>
        <end position="78"/>
    </location>
</feature>
<keyword evidence="3" id="KW-1185">Reference proteome</keyword>
<feature type="transmembrane region" description="Helical" evidence="1">
    <location>
        <begin position="377"/>
        <end position="395"/>
    </location>
</feature>
<feature type="transmembrane region" description="Helical" evidence="1">
    <location>
        <begin position="214"/>
        <end position="239"/>
    </location>
</feature>
<sequence>MSTQITMRSTAIHRSALFVALLLCSLTSHGPYVVMTGILLLMAVCISDAKVREALFSIRCVAFVSLSATAITACYLWFLAVPHGNASYNLEKSATNNYIFFLLDIGFLASFAALISARIGEVTTTVSRLLVLNCSVLLLQTATLLVGGQYIDFTKPITGDPSRYQNWESVHPVFGFRPTGMYIEPSTFAAAVGTMAIGYILLSRARGKTPATLPIALTVLSMLITQSAAAVVQAAVLIAALMVTHSRRTRAWATAIFALIALASPGLIAAYINSFMLKIDADSGLRLRLLSYVYDVRHGWDFLLGYGPFSVEYDLFDVSEHTSTFVASLNDAGLLNFFVVQLGIVGLAIPIGIFLVMKKDIANLCFFGLLMSSKLSYTSPLLYFGLLPLVLRLGASQDNAHSAAGYRGVEVEGGEPDLLLASRSS</sequence>
<organism evidence="2 3">
    <name type="scientific">Paraburkholderia atlantica</name>
    <dbReference type="NCBI Taxonomy" id="2654982"/>
    <lineage>
        <taxon>Bacteria</taxon>
        <taxon>Pseudomonadati</taxon>
        <taxon>Pseudomonadota</taxon>
        <taxon>Betaproteobacteria</taxon>
        <taxon>Burkholderiales</taxon>
        <taxon>Burkholderiaceae</taxon>
        <taxon>Paraburkholderia</taxon>
    </lineage>
</organism>
<dbReference type="OrthoDB" id="5829096at2"/>
<evidence type="ECO:0000256" key="1">
    <source>
        <dbReference type="SAM" id="Phobius"/>
    </source>
</evidence>
<dbReference type="EMBL" id="JACHDD010000002">
    <property type="protein sequence ID" value="MBB5423019.1"/>
    <property type="molecule type" value="Genomic_DNA"/>
</dbReference>
<keyword evidence="1" id="KW-0812">Transmembrane</keyword>
<feature type="transmembrane region" description="Helical" evidence="1">
    <location>
        <begin position="251"/>
        <end position="272"/>
    </location>
</feature>
<accession>A0A7W8Q3G8</accession>
<gene>
    <name evidence="2" type="ORF">HDG40_001161</name>
</gene>
<feature type="transmembrane region" description="Helical" evidence="1">
    <location>
        <begin position="129"/>
        <end position="151"/>
    </location>
</feature>
<dbReference type="AlphaFoldDB" id="A0A7W8Q3G8"/>